<dbReference type="AlphaFoldDB" id="A0A654U8B2"/>
<sequence>MAVAVILSGPGRYGLDAARGWAHRPFIGSFVALLGGIAAGIAVWVLLNGANPLA</sequence>
<accession>A0A654U8B2</accession>
<evidence type="ECO:0000256" key="1">
    <source>
        <dbReference type="SAM" id="Phobius"/>
    </source>
</evidence>
<evidence type="ECO:0000313" key="3">
    <source>
        <dbReference type="Proteomes" id="UP000046680"/>
    </source>
</evidence>
<name>A0A654U8B2_MYCTX</name>
<keyword evidence="1" id="KW-0812">Transmembrane</keyword>
<proteinExistence type="predicted"/>
<keyword evidence="1" id="KW-1133">Transmembrane helix</keyword>
<gene>
    <name evidence="2" type="ORF">ERS007657_04590</name>
</gene>
<dbReference type="Proteomes" id="UP000046680">
    <property type="component" value="Unassembled WGS sequence"/>
</dbReference>
<evidence type="ECO:0000313" key="2">
    <source>
        <dbReference type="EMBL" id="CFS22410.1"/>
    </source>
</evidence>
<organism evidence="2 3">
    <name type="scientific">Mycobacterium tuberculosis</name>
    <dbReference type="NCBI Taxonomy" id="1773"/>
    <lineage>
        <taxon>Bacteria</taxon>
        <taxon>Bacillati</taxon>
        <taxon>Actinomycetota</taxon>
        <taxon>Actinomycetes</taxon>
        <taxon>Mycobacteriales</taxon>
        <taxon>Mycobacteriaceae</taxon>
        <taxon>Mycobacterium</taxon>
        <taxon>Mycobacterium tuberculosis complex</taxon>
    </lineage>
</organism>
<dbReference type="EMBL" id="CGCX01003574">
    <property type="protein sequence ID" value="CFS22410.1"/>
    <property type="molecule type" value="Genomic_DNA"/>
</dbReference>
<reference evidence="2 3" key="1">
    <citation type="submission" date="2015-03" db="EMBL/GenBank/DDBJ databases">
        <authorList>
            <consortium name="Pathogen Informatics"/>
        </authorList>
    </citation>
    <scope>NUCLEOTIDE SEQUENCE [LARGE SCALE GENOMIC DNA]</scope>
    <source>
        <strain evidence="2 3">C09601061</strain>
    </source>
</reference>
<keyword evidence="1" id="KW-0472">Membrane</keyword>
<protein>
    <submittedName>
        <fullName evidence="2">Conserved membrane protein of uncharacterized function</fullName>
    </submittedName>
</protein>
<feature type="transmembrane region" description="Helical" evidence="1">
    <location>
        <begin position="26"/>
        <end position="47"/>
    </location>
</feature>